<reference evidence="9 10" key="1">
    <citation type="journal article" date="2015" name="Nature">
        <title>rRNA introns, odd ribosomes, and small enigmatic genomes across a large radiation of phyla.</title>
        <authorList>
            <person name="Brown C.T."/>
            <person name="Hug L.A."/>
            <person name="Thomas B.C."/>
            <person name="Sharon I."/>
            <person name="Castelle C.J."/>
            <person name="Singh A."/>
            <person name="Wilkins M.J."/>
            <person name="Williams K.H."/>
            <person name="Banfield J.F."/>
        </authorList>
    </citation>
    <scope>NUCLEOTIDE SEQUENCE [LARGE SCALE GENOMIC DNA]</scope>
</reference>
<dbReference type="EMBL" id="LCKQ01000020">
    <property type="protein sequence ID" value="KKU03236.1"/>
    <property type="molecule type" value="Genomic_DNA"/>
</dbReference>
<keyword evidence="4" id="KW-0653">Protein transport</keyword>
<comment type="caution">
    <text evidence="9">The sequence shown here is derived from an EMBL/GenBank/DDBJ whole genome shotgun (WGS) entry which is preliminary data.</text>
</comment>
<feature type="transmembrane region" description="Helical" evidence="8">
    <location>
        <begin position="6"/>
        <end position="21"/>
    </location>
</feature>
<proteinExistence type="predicted"/>
<gene>
    <name evidence="9" type="ORF">UX03_C0020G0009</name>
</gene>
<evidence type="ECO:0000256" key="6">
    <source>
        <dbReference type="ARBA" id="ARBA00023010"/>
    </source>
</evidence>
<organism evidence="9 10">
    <name type="scientific">Candidatus Woesebacteria bacterium GW2011_GWE1_45_18</name>
    <dbReference type="NCBI Taxonomy" id="1618598"/>
    <lineage>
        <taxon>Bacteria</taxon>
        <taxon>Candidatus Woeseibacteriota</taxon>
    </lineage>
</organism>
<evidence type="ECO:0000256" key="8">
    <source>
        <dbReference type="SAM" id="Phobius"/>
    </source>
</evidence>
<evidence type="ECO:0000256" key="1">
    <source>
        <dbReference type="ARBA" id="ARBA00004167"/>
    </source>
</evidence>
<keyword evidence="6" id="KW-0811">Translocation</keyword>
<evidence type="ECO:0000256" key="2">
    <source>
        <dbReference type="ARBA" id="ARBA00022448"/>
    </source>
</evidence>
<keyword evidence="2" id="KW-0813">Transport</keyword>
<dbReference type="PANTHER" id="PTHR42982:SF1">
    <property type="entry name" value="SEC-INDEPENDENT PROTEIN TRANSLOCASE PROTEIN TATA"/>
    <property type="match status" value="1"/>
</dbReference>
<sequence>MLNLGSPEIIIIAIIALYFFGDKKLKDFAKRVGESTKEIKKIKEELEGKEEGDADKQAEA</sequence>
<dbReference type="GO" id="GO:0016020">
    <property type="term" value="C:membrane"/>
    <property type="evidence" value="ECO:0007669"/>
    <property type="project" value="UniProtKB-ARBA"/>
</dbReference>
<evidence type="ECO:0000256" key="5">
    <source>
        <dbReference type="ARBA" id="ARBA00022989"/>
    </source>
</evidence>
<dbReference type="InterPro" id="IPR003369">
    <property type="entry name" value="TatA/B/E"/>
</dbReference>
<keyword evidence="5 8" id="KW-1133">Transmembrane helix</keyword>
<evidence type="ECO:0000256" key="7">
    <source>
        <dbReference type="ARBA" id="ARBA00023136"/>
    </source>
</evidence>
<keyword evidence="7 8" id="KW-0472">Membrane</keyword>
<evidence type="ECO:0000256" key="4">
    <source>
        <dbReference type="ARBA" id="ARBA00022927"/>
    </source>
</evidence>
<dbReference type="GO" id="GO:0015031">
    <property type="term" value="P:protein transport"/>
    <property type="evidence" value="ECO:0007669"/>
    <property type="project" value="UniProtKB-KW"/>
</dbReference>
<dbReference type="Pfam" id="PF02416">
    <property type="entry name" value="TatA_B_E"/>
    <property type="match status" value="1"/>
</dbReference>
<dbReference type="Gene3D" id="1.20.5.3310">
    <property type="match status" value="1"/>
</dbReference>
<name>A0A0G1M4R1_9BACT</name>
<protein>
    <submittedName>
        <fullName evidence="9">Sec-independent translocation protein mttA/Hcf106</fullName>
    </submittedName>
</protein>
<evidence type="ECO:0000256" key="3">
    <source>
        <dbReference type="ARBA" id="ARBA00022692"/>
    </source>
</evidence>
<dbReference type="PANTHER" id="PTHR42982">
    <property type="entry name" value="SEC-INDEPENDENT PROTEIN TRANSLOCASE PROTEIN TATA"/>
    <property type="match status" value="1"/>
</dbReference>
<comment type="subcellular location">
    <subcellularLocation>
        <location evidence="1">Membrane</location>
        <topology evidence="1">Single-pass membrane protein</topology>
    </subcellularLocation>
</comment>
<dbReference type="Proteomes" id="UP000034086">
    <property type="component" value="Unassembled WGS sequence"/>
</dbReference>
<evidence type="ECO:0000313" key="9">
    <source>
        <dbReference type="EMBL" id="KKU03236.1"/>
    </source>
</evidence>
<dbReference type="AlphaFoldDB" id="A0A0G1M4R1"/>
<accession>A0A0G1M4R1</accession>
<evidence type="ECO:0000313" key="10">
    <source>
        <dbReference type="Proteomes" id="UP000034086"/>
    </source>
</evidence>
<keyword evidence="3 8" id="KW-0812">Transmembrane</keyword>